<dbReference type="FunFam" id="3.40.50.1820:FF:000025">
    <property type="entry name" value="putative methylesterase 11, chloroplastic"/>
    <property type="match status" value="1"/>
</dbReference>
<dbReference type="PANTHER" id="PTHR10992">
    <property type="entry name" value="METHYLESTERASE FAMILY MEMBER"/>
    <property type="match status" value="1"/>
</dbReference>
<proteinExistence type="predicted"/>
<organism evidence="4 5">
    <name type="scientific">Dendrobium catenatum</name>
    <dbReference type="NCBI Taxonomy" id="906689"/>
    <lineage>
        <taxon>Eukaryota</taxon>
        <taxon>Viridiplantae</taxon>
        <taxon>Streptophyta</taxon>
        <taxon>Embryophyta</taxon>
        <taxon>Tracheophyta</taxon>
        <taxon>Spermatophyta</taxon>
        <taxon>Magnoliopsida</taxon>
        <taxon>Liliopsida</taxon>
        <taxon>Asparagales</taxon>
        <taxon>Orchidaceae</taxon>
        <taxon>Epidendroideae</taxon>
        <taxon>Malaxideae</taxon>
        <taxon>Dendrobiinae</taxon>
        <taxon>Dendrobium</taxon>
    </lineage>
</organism>
<keyword evidence="1" id="KW-0378">Hydrolase</keyword>
<evidence type="ECO:0000313" key="5">
    <source>
        <dbReference type="Proteomes" id="UP000233837"/>
    </source>
</evidence>
<evidence type="ECO:0000256" key="1">
    <source>
        <dbReference type="ARBA" id="ARBA00022801"/>
    </source>
</evidence>
<dbReference type="EMBL" id="KZ503229">
    <property type="protein sequence ID" value="PKU67004.1"/>
    <property type="molecule type" value="Genomic_DNA"/>
</dbReference>
<dbReference type="Proteomes" id="UP000233837">
    <property type="component" value="Unassembled WGS sequence"/>
</dbReference>
<evidence type="ECO:0000259" key="3">
    <source>
        <dbReference type="Pfam" id="PF12697"/>
    </source>
</evidence>
<reference evidence="4 5" key="2">
    <citation type="journal article" date="2017" name="Nature">
        <title>The Apostasia genome and the evolution of orchids.</title>
        <authorList>
            <person name="Zhang G.Q."/>
            <person name="Liu K.W."/>
            <person name="Li Z."/>
            <person name="Lohaus R."/>
            <person name="Hsiao Y.Y."/>
            <person name="Niu S.C."/>
            <person name="Wang J.Y."/>
            <person name="Lin Y.C."/>
            <person name="Xu Q."/>
            <person name="Chen L.J."/>
            <person name="Yoshida K."/>
            <person name="Fujiwara S."/>
            <person name="Wang Z.W."/>
            <person name="Zhang Y.Q."/>
            <person name="Mitsuda N."/>
            <person name="Wang M."/>
            <person name="Liu G.H."/>
            <person name="Pecoraro L."/>
            <person name="Huang H.X."/>
            <person name="Xiao X.J."/>
            <person name="Lin M."/>
            <person name="Wu X.Y."/>
            <person name="Wu W.L."/>
            <person name="Chen Y.Y."/>
            <person name="Chang S.B."/>
            <person name="Sakamoto S."/>
            <person name="Ohme-Takagi M."/>
            <person name="Yagi M."/>
            <person name="Zeng S.J."/>
            <person name="Shen C.Y."/>
            <person name="Yeh C.M."/>
            <person name="Luo Y.B."/>
            <person name="Tsai W.C."/>
            <person name="Van de Peer Y."/>
            <person name="Liu Z.J."/>
        </authorList>
    </citation>
    <scope>NUCLEOTIDE SEQUENCE [LARGE SCALE GENOMIC DNA]</scope>
    <source>
        <tissue evidence="4">The whole plant</tissue>
    </source>
</reference>
<sequence>MGGMASCFAKKNEGAESDIKSNKRRVELQSGMDADESLIQEAAALLLLRQPQNDRLDMTPVFDRSFSVKSPLIGKKKPQGLPRNSSSRARSLTAPAISLRELVNQQQNFKGSLSELIGAEAVQARCHAQILELEERGLDGLETKKVVLVHGGGFGAWCWYKTMTLLEDAGFEVTAINLAGSGIHSVDTNNITSLPQYVNPLIIFLEKLGDTEKVILVGHDLGGTCISYAMEAFPAKIAKSVFLAAAMPKNGQRTIDVLSQEEATNDLMQHGQIFLYANGKDQIPTAISFETSSLKDLLFNQSPTKGRCPLTPQPDQAGRTPPGGSAPLDPRQTGIFQHKSIGSGRVSTFNRSGGAQSVKEDGIGGLDAVVEWFWDLSLASVSMRPIPFAPVLEKLVLTEDNYGSVRRFYIETTEDNALPLSLQQSMCETNPPEKVFRLKGSDHSPFFSKPQALHKVLVEIAIIPPKQNLKTNHYPSM</sequence>
<name>A0A2I0VUD6_9ASPA</name>
<keyword evidence="5" id="KW-1185">Reference proteome</keyword>
<feature type="domain" description="AB hydrolase-1" evidence="3">
    <location>
        <begin position="146"/>
        <end position="453"/>
    </location>
</feature>
<dbReference type="SUPFAM" id="SSF53474">
    <property type="entry name" value="alpha/beta-Hydrolases"/>
    <property type="match status" value="1"/>
</dbReference>
<dbReference type="InterPro" id="IPR000073">
    <property type="entry name" value="AB_hydrolase_1"/>
</dbReference>
<dbReference type="InterPro" id="IPR029058">
    <property type="entry name" value="AB_hydrolase_fold"/>
</dbReference>
<dbReference type="Pfam" id="PF12697">
    <property type="entry name" value="Abhydrolase_6"/>
    <property type="match status" value="1"/>
</dbReference>
<feature type="region of interest" description="Disordered" evidence="2">
    <location>
        <begin position="303"/>
        <end position="332"/>
    </location>
</feature>
<dbReference type="GO" id="GO:0080031">
    <property type="term" value="F:methyl salicylate esterase activity"/>
    <property type="evidence" value="ECO:0007669"/>
    <property type="project" value="TreeGrafter"/>
</dbReference>
<dbReference type="AlphaFoldDB" id="A0A2I0VUD6"/>
<dbReference type="GO" id="GO:0080032">
    <property type="term" value="F:methyl jasmonate esterase activity"/>
    <property type="evidence" value="ECO:0007669"/>
    <property type="project" value="TreeGrafter"/>
</dbReference>
<feature type="compositionally biased region" description="Basic and acidic residues" evidence="2">
    <location>
        <begin position="10"/>
        <end position="23"/>
    </location>
</feature>
<dbReference type="GO" id="GO:0080030">
    <property type="term" value="F:methyl indole-3-acetate esterase activity"/>
    <property type="evidence" value="ECO:0007669"/>
    <property type="project" value="TreeGrafter"/>
</dbReference>
<reference evidence="4 5" key="1">
    <citation type="journal article" date="2016" name="Sci. Rep.">
        <title>The Dendrobium catenatum Lindl. genome sequence provides insights into polysaccharide synthase, floral development and adaptive evolution.</title>
        <authorList>
            <person name="Zhang G.Q."/>
            <person name="Xu Q."/>
            <person name="Bian C."/>
            <person name="Tsai W.C."/>
            <person name="Yeh C.M."/>
            <person name="Liu K.W."/>
            <person name="Yoshida K."/>
            <person name="Zhang L.S."/>
            <person name="Chang S.B."/>
            <person name="Chen F."/>
            <person name="Shi Y."/>
            <person name="Su Y.Y."/>
            <person name="Zhang Y.Q."/>
            <person name="Chen L.J."/>
            <person name="Yin Y."/>
            <person name="Lin M."/>
            <person name="Huang H."/>
            <person name="Deng H."/>
            <person name="Wang Z.W."/>
            <person name="Zhu S.L."/>
            <person name="Zhao X."/>
            <person name="Deng C."/>
            <person name="Niu S.C."/>
            <person name="Huang J."/>
            <person name="Wang M."/>
            <person name="Liu G.H."/>
            <person name="Yang H.J."/>
            <person name="Xiao X.J."/>
            <person name="Hsiao Y.Y."/>
            <person name="Wu W.L."/>
            <person name="Chen Y.Y."/>
            <person name="Mitsuda N."/>
            <person name="Ohme-Takagi M."/>
            <person name="Luo Y.B."/>
            <person name="Van de Peer Y."/>
            <person name="Liu Z.J."/>
        </authorList>
    </citation>
    <scope>NUCLEOTIDE SEQUENCE [LARGE SCALE GENOMIC DNA]</scope>
    <source>
        <tissue evidence="4">The whole plant</tissue>
    </source>
</reference>
<evidence type="ECO:0000313" key="4">
    <source>
        <dbReference type="EMBL" id="PKU67004.1"/>
    </source>
</evidence>
<protein>
    <submittedName>
        <fullName evidence="4">Methylesterase 14, chloroplastic</fullName>
    </submittedName>
</protein>
<gene>
    <name evidence="4" type="primary">MES14</name>
    <name evidence="4" type="ORF">MA16_Dca018744</name>
</gene>
<dbReference type="GO" id="GO:0009696">
    <property type="term" value="P:salicylic acid metabolic process"/>
    <property type="evidence" value="ECO:0007669"/>
    <property type="project" value="TreeGrafter"/>
</dbReference>
<evidence type="ECO:0000256" key="2">
    <source>
        <dbReference type="SAM" id="MobiDB-lite"/>
    </source>
</evidence>
<dbReference type="GO" id="GO:0009694">
    <property type="term" value="P:jasmonic acid metabolic process"/>
    <property type="evidence" value="ECO:0007669"/>
    <property type="project" value="TreeGrafter"/>
</dbReference>
<accession>A0A2I0VUD6</accession>
<feature type="region of interest" description="Disordered" evidence="2">
    <location>
        <begin position="1"/>
        <end position="23"/>
    </location>
</feature>
<dbReference type="PANTHER" id="PTHR10992:SF872">
    <property type="entry name" value="METHYLESTERASE 11, CHLOROPLASTIC-RELATED"/>
    <property type="match status" value="1"/>
</dbReference>
<dbReference type="Gene3D" id="3.40.50.1820">
    <property type="entry name" value="alpha/beta hydrolase"/>
    <property type="match status" value="1"/>
</dbReference>
<dbReference type="InterPro" id="IPR045889">
    <property type="entry name" value="MES/HNL"/>
</dbReference>